<dbReference type="Gene3D" id="1.25.40.20">
    <property type="entry name" value="Ankyrin repeat-containing domain"/>
    <property type="match status" value="2"/>
</dbReference>
<evidence type="ECO:0000256" key="1">
    <source>
        <dbReference type="ARBA" id="ARBA00022737"/>
    </source>
</evidence>
<keyword evidence="5" id="KW-1185">Reference proteome</keyword>
<dbReference type="Proteomes" id="UP001470230">
    <property type="component" value="Unassembled WGS sequence"/>
</dbReference>
<feature type="region of interest" description="Disordered" evidence="3">
    <location>
        <begin position="361"/>
        <end position="441"/>
    </location>
</feature>
<name>A0ABR2J021_9EUKA</name>
<feature type="region of interest" description="Disordered" evidence="3">
    <location>
        <begin position="456"/>
        <end position="505"/>
    </location>
</feature>
<dbReference type="Pfam" id="PF00023">
    <property type="entry name" value="Ank"/>
    <property type="match status" value="1"/>
</dbReference>
<comment type="caution">
    <text evidence="4">The sequence shown here is derived from an EMBL/GenBank/DDBJ whole genome shotgun (WGS) entry which is preliminary data.</text>
</comment>
<organism evidence="4 5">
    <name type="scientific">Tritrichomonas musculus</name>
    <dbReference type="NCBI Taxonomy" id="1915356"/>
    <lineage>
        <taxon>Eukaryota</taxon>
        <taxon>Metamonada</taxon>
        <taxon>Parabasalia</taxon>
        <taxon>Tritrichomonadida</taxon>
        <taxon>Tritrichomonadidae</taxon>
        <taxon>Tritrichomonas</taxon>
    </lineage>
</organism>
<proteinExistence type="predicted"/>
<sequence length="847" mass="96156">MEECKFFKKLPEQLRNDLIQRVKINKILQAISIPNIDSSFANLCSLGDIKDQRFLNSIARSINLHLFIHSQSILLYSQLFNMIIDKLNQEISENSNNANLINLKENFIDSIFTMCQFSFLNDHNRTCAYFIGLLIQNGHIPISYMRVITNTFKDPVTTSDTAMGWVFFLFGCCRKLNEDDPSLLNYLFDTFESKITSFLKPAYSLFNELKEFRKTNFESIQNFKFDTKLPILNHAIQFDDSEFIQNYFSNPNNDVNMEYPISLFEPWCQKSSLYQFIEKPIRTIEMAALYGSVKCFKYLLLNGAKMDNCGPYAIGGGSVEIIRLVEQRKPFEIASLFQAVELHRYETFIWLFESKGFVSEENKNQSNNANNNNNSINNNSTNNNNNINDNNNNNNNNINDNNNNNNNSINNNNNNNSINKNNNSSINNSNRSSTINYDGNDSSNINSNGINYNNNDDSSCANSTSNNSITSNESKNAVVSGDNEKDDYDGGDREDDLSDTYDGFESGDNFDYGEVQFKLPIVRTNRTLLHSAAMSDSIECCVYILDRSLDDINVMNKFGFTPIMRAVANGSVEVAKILMSTDGIDLQERGNSNSSLLHLAVKKDDVEMVKLFSPFFDVNVTNSSNQTPIFIAALMNAIHCLRFFLENPKIDLSIRDNNMSLTCFVMAVFSRSLECAKILFDTNKFDVNDDKGQRTALSFAALNGDCEMMKFILSLEKVDVNKVDVNLLSPIFMAIDSANVECVKLLLKRPEIQLNNVNKLKETPLLYACSMLDRNGNQEEYIEIVKILVNQPGIKLNCRDAFGRTPLLVATAYDSAEIVSFLLKTPGVKIDAKEKVFFFNSYKIFYV</sequence>
<feature type="compositionally biased region" description="Low complexity" evidence="3">
    <location>
        <begin position="364"/>
        <end position="441"/>
    </location>
</feature>
<dbReference type="SUPFAM" id="SSF48403">
    <property type="entry name" value="Ankyrin repeat"/>
    <property type="match status" value="3"/>
</dbReference>
<evidence type="ECO:0000256" key="3">
    <source>
        <dbReference type="SAM" id="MobiDB-lite"/>
    </source>
</evidence>
<evidence type="ECO:0000313" key="5">
    <source>
        <dbReference type="Proteomes" id="UP001470230"/>
    </source>
</evidence>
<dbReference type="Pfam" id="PF12796">
    <property type="entry name" value="Ank_2"/>
    <property type="match status" value="3"/>
</dbReference>
<reference evidence="4 5" key="1">
    <citation type="submission" date="2024-04" db="EMBL/GenBank/DDBJ databases">
        <title>Tritrichomonas musculus Genome.</title>
        <authorList>
            <person name="Alves-Ferreira E."/>
            <person name="Grigg M."/>
            <person name="Lorenzi H."/>
            <person name="Galac M."/>
        </authorList>
    </citation>
    <scope>NUCLEOTIDE SEQUENCE [LARGE SCALE GENOMIC DNA]</scope>
    <source>
        <strain evidence="4 5">EAF2021</strain>
    </source>
</reference>
<dbReference type="SMART" id="SM00248">
    <property type="entry name" value="ANK"/>
    <property type="match status" value="10"/>
</dbReference>
<keyword evidence="2" id="KW-0040">ANK repeat</keyword>
<evidence type="ECO:0000256" key="2">
    <source>
        <dbReference type="ARBA" id="ARBA00023043"/>
    </source>
</evidence>
<dbReference type="PANTHER" id="PTHR24161:SF85">
    <property type="entry name" value="PALMITOYLTRANSFERASE HIP14"/>
    <property type="match status" value="1"/>
</dbReference>
<feature type="compositionally biased region" description="Acidic residues" evidence="3">
    <location>
        <begin position="484"/>
        <end position="499"/>
    </location>
</feature>
<dbReference type="InterPro" id="IPR036770">
    <property type="entry name" value="Ankyrin_rpt-contain_sf"/>
</dbReference>
<dbReference type="EMBL" id="JAPFFF010000014">
    <property type="protein sequence ID" value="KAK8871235.1"/>
    <property type="molecule type" value="Genomic_DNA"/>
</dbReference>
<keyword evidence="1" id="KW-0677">Repeat</keyword>
<evidence type="ECO:0008006" key="6">
    <source>
        <dbReference type="Google" id="ProtNLM"/>
    </source>
</evidence>
<feature type="compositionally biased region" description="Low complexity" evidence="3">
    <location>
        <begin position="456"/>
        <end position="476"/>
    </location>
</feature>
<accession>A0ABR2J021</accession>
<protein>
    <recommendedName>
        <fullName evidence="6">Ankyrin repeat protein</fullName>
    </recommendedName>
</protein>
<dbReference type="InterPro" id="IPR002110">
    <property type="entry name" value="Ankyrin_rpt"/>
</dbReference>
<dbReference type="PANTHER" id="PTHR24161">
    <property type="entry name" value="ANK_REP_REGION DOMAIN-CONTAINING PROTEIN-RELATED"/>
    <property type="match status" value="1"/>
</dbReference>
<evidence type="ECO:0000313" key="4">
    <source>
        <dbReference type="EMBL" id="KAK8871235.1"/>
    </source>
</evidence>
<gene>
    <name evidence="4" type="ORF">M9Y10_009149</name>
</gene>